<dbReference type="InterPro" id="IPR036812">
    <property type="entry name" value="NAD(P)_OxRdtase_dom_sf"/>
</dbReference>
<dbReference type="AlphaFoldDB" id="A0AAD4KHB7"/>
<dbReference type="Pfam" id="PF00248">
    <property type="entry name" value="Aldo_ket_red"/>
    <property type="match status" value="1"/>
</dbReference>
<reference evidence="4" key="1">
    <citation type="submission" date="2021-12" db="EMBL/GenBank/DDBJ databases">
        <title>Convergent genome expansion in fungi linked to evolution of root-endophyte symbiosis.</title>
        <authorList>
            <consortium name="DOE Joint Genome Institute"/>
            <person name="Ke Y.-H."/>
            <person name="Bonito G."/>
            <person name="Liao H.-L."/>
            <person name="Looney B."/>
            <person name="Rojas-Flechas A."/>
            <person name="Nash J."/>
            <person name="Hameed K."/>
            <person name="Schadt C."/>
            <person name="Martin F."/>
            <person name="Crous P.W."/>
            <person name="Miettinen O."/>
            <person name="Magnuson J.K."/>
            <person name="Labbe J."/>
            <person name="Jacobson D."/>
            <person name="Doktycz M.J."/>
            <person name="Veneault-Fourrey C."/>
            <person name="Kuo A."/>
            <person name="Mondo S."/>
            <person name="Calhoun S."/>
            <person name="Riley R."/>
            <person name="Ohm R."/>
            <person name="LaButti K."/>
            <person name="Andreopoulos B."/>
            <person name="Pangilinan J."/>
            <person name="Nolan M."/>
            <person name="Tritt A."/>
            <person name="Clum A."/>
            <person name="Lipzen A."/>
            <person name="Daum C."/>
            <person name="Barry K."/>
            <person name="Grigoriev I.V."/>
            <person name="Vilgalys R."/>
        </authorList>
    </citation>
    <scope>NUCLEOTIDE SEQUENCE</scope>
    <source>
        <strain evidence="4">PMI_201</strain>
    </source>
</reference>
<dbReference type="Gene3D" id="3.20.20.100">
    <property type="entry name" value="NADP-dependent oxidoreductase domain"/>
    <property type="match status" value="1"/>
</dbReference>
<proteinExistence type="inferred from homology"/>
<evidence type="ECO:0000256" key="1">
    <source>
        <dbReference type="ARBA" id="ARBA00023002"/>
    </source>
</evidence>
<keyword evidence="5" id="KW-1185">Reference proteome</keyword>
<organism evidence="4 5">
    <name type="scientific">Talaromyces proteolyticus</name>
    <dbReference type="NCBI Taxonomy" id="1131652"/>
    <lineage>
        <taxon>Eukaryota</taxon>
        <taxon>Fungi</taxon>
        <taxon>Dikarya</taxon>
        <taxon>Ascomycota</taxon>
        <taxon>Pezizomycotina</taxon>
        <taxon>Eurotiomycetes</taxon>
        <taxon>Eurotiomycetidae</taxon>
        <taxon>Eurotiales</taxon>
        <taxon>Trichocomaceae</taxon>
        <taxon>Talaromyces</taxon>
        <taxon>Talaromyces sect. Bacilispori</taxon>
    </lineage>
</organism>
<dbReference type="PANTHER" id="PTHR43364:SF4">
    <property type="entry name" value="NAD(P)-LINKED OXIDOREDUCTASE SUPERFAMILY PROTEIN"/>
    <property type="match status" value="1"/>
</dbReference>
<dbReference type="EMBL" id="JAJTJA010000013">
    <property type="protein sequence ID" value="KAH8690439.1"/>
    <property type="molecule type" value="Genomic_DNA"/>
</dbReference>
<gene>
    <name evidence="4" type="ORF">BGW36DRAFT_388783</name>
</gene>
<dbReference type="SUPFAM" id="SSF51430">
    <property type="entry name" value="NAD(P)-linked oxidoreductase"/>
    <property type="match status" value="1"/>
</dbReference>
<sequence length="330" mass="36752">MAPNLIFGAGGIGTTADSFTYTWDTPAKVSELLHVLQMLGIHELDSGASYPPGNPWNSETLLGASQAAKKGFIIDSKILLPKQGPSLNAENMAASIDRTCELLSVDKVRTLYAHMPDPSVSLREQAANFHQQFLEDKFERLGLSNYSAEQMGEYFEICEQYNYVKPSVYQGCYNALYRGVEKNLLQILRQHHCAFYAYSPLAGGFLTGKVTFASVSPDPNNLKRTRWKGASVMPQYQTAFDKPPMHNAIRRLEVICQEANPKLTLQEAALRWLVYHSSLQDCDGVIIGAKQIEQLKSNVADIRRGPLENKEAKAISDLWAAIDEVEDSLF</sequence>
<dbReference type="Proteomes" id="UP001201262">
    <property type="component" value="Unassembled WGS sequence"/>
</dbReference>
<evidence type="ECO:0000259" key="3">
    <source>
        <dbReference type="Pfam" id="PF00248"/>
    </source>
</evidence>
<dbReference type="InterPro" id="IPR023210">
    <property type="entry name" value="NADP_OxRdtase_dom"/>
</dbReference>
<keyword evidence="1" id="KW-0560">Oxidoreductase</keyword>
<dbReference type="GeneID" id="70247551"/>
<protein>
    <submittedName>
        <fullName evidence="4">NADP-dependent oxidoreductase domain-containing protein</fullName>
    </submittedName>
</protein>
<dbReference type="PANTHER" id="PTHR43364">
    <property type="entry name" value="NADH-SPECIFIC METHYLGLYOXAL REDUCTASE-RELATED"/>
    <property type="match status" value="1"/>
</dbReference>
<comment type="similarity">
    <text evidence="2">Belongs to the aldo/keto reductase family. Aldo/keto reductase 2 subfamily.</text>
</comment>
<dbReference type="RefSeq" id="XP_046066635.1">
    <property type="nucleotide sequence ID" value="XM_046217264.1"/>
</dbReference>
<feature type="domain" description="NADP-dependent oxidoreductase" evidence="3">
    <location>
        <begin position="5"/>
        <end position="319"/>
    </location>
</feature>
<evidence type="ECO:0000313" key="5">
    <source>
        <dbReference type="Proteomes" id="UP001201262"/>
    </source>
</evidence>
<evidence type="ECO:0000256" key="2">
    <source>
        <dbReference type="ARBA" id="ARBA00038157"/>
    </source>
</evidence>
<accession>A0AAD4KHB7</accession>
<dbReference type="GO" id="GO:0016491">
    <property type="term" value="F:oxidoreductase activity"/>
    <property type="evidence" value="ECO:0007669"/>
    <property type="project" value="UniProtKB-KW"/>
</dbReference>
<evidence type="ECO:0000313" key="4">
    <source>
        <dbReference type="EMBL" id="KAH8690439.1"/>
    </source>
</evidence>
<comment type="caution">
    <text evidence="4">The sequence shown here is derived from an EMBL/GenBank/DDBJ whole genome shotgun (WGS) entry which is preliminary data.</text>
</comment>
<dbReference type="InterPro" id="IPR050523">
    <property type="entry name" value="AKR_Detox_Biosynth"/>
</dbReference>
<name>A0AAD4KHB7_9EURO</name>